<name>A0AAV3ZVF6_9GAST</name>
<proteinExistence type="predicted"/>
<comment type="caution">
    <text evidence="2">The sequence shown here is derived from an EMBL/GenBank/DDBJ whole genome shotgun (WGS) entry which is preliminary data.</text>
</comment>
<feature type="domain" description="Reverse transcriptase" evidence="1">
    <location>
        <begin position="1"/>
        <end position="156"/>
    </location>
</feature>
<dbReference type="Proteomes" id="UP000735302">
    <property type="component" value="Unassembled WGS sequence"/>
</dbReference>
<reference evidence="2 3" key="1">
    <citation type="journal article" date="2021" name="Elife">
        <title>Chloroplast acquisition without the gene transfer in kleptoplastic sea slugs, Plakobranchus ocellatus.</title>
        <authorList>
            <person name="Maeda T."/>
            <person name="Takahashi S."/>
            <person name="Yoshida T."/>
            <person name="Shimamura S."/>
            <person name="Takaki Y."/>
            <person name="Nagai Y."/>
            <person name="Toyoda A."/>
            <person name="Suzuki Y."/>
            <person name="Arimoto A."/>
            <person name="Ishii H."/>
            <person name="Satoh N."/>
            <person name="Nishiyama T."/>
            <person name="Hasebe M."/>
            <person name="Maruyama T."/>
            <person name="Minagawa J."/>
            <person name="Obokata J."/>
            <person name="Shigenobu S."/>
        </authorList>
    </citation>
    <scope>NUCLEOTIDE SEQUENCE [LARGE SCALE GENOMIC DNA]</scope>
</reference>
<keyword evidence="2" id="KW-0548">Nucleotidyltransferase</keyword>
<dbReference type="EMBL" id="BLXT01002944">
    <property type="protein sequence ID" value="GFN99061.1"/>
    <property type="molecule type" value="Genomic_DNA"/>
</dbReference>
<organism evidence="2 3">
    <name type="scientific">Plakobranchus ocellatus</name>
    <dbReference type="NCBI Taxonomy" id="259542"/>
    <lineage>
        <taxon>Eukaryota</taxon>
        <taxon>Metazoa</taxon>
        <taxon>Spiralia</taxon>
        <taxon>Lophotrochozoa</taxon>
        <taxon>Mollusca</taxon>
        <taxon>Gastropoda</taxon>
        <taxon>Heterobranchia</taxon>
        <taxon>Euthyneura</taxon>
        <taxon>Panpulmonata</taxon>
        <taxon>Sacoglossa</taxon>
        <taxon>Placobranchoidea</taxon>
        <taxon>Plakobranchidae</taxon>
        <taxon>Plakobranchus</taxon>
    </lineage>
</organism>
<accession>A0AAV3ZVF6</accession>
<gene>
    <name evidence="2" type="ORF">PoB_002556700</name>
</gene>
<dbReference type="InterPro" id="IPR000477">
    <property type="entry name" value="RT_dom"/>
</dbReference>
<keyword evidence="2" id="KW-0695">RNA-directed DNA polymerase</keyword>
<evidence type="ECO:0000313" key="2">
    <source>
        <dbReference type="EMBL" id="GFN99061.1"/>
    </source>
</evidence>
<dbReference type="PROSITE" id="PS50878">
    <property type="entry name" value="RT_POL"/>
    <property type="match status" value="1"/>
</dbReference>
<keyword evidence="2" id="KW-0808">Transferase</keyword>
<dbReference type="GO" id="GO:0003964">
    <property type="term" value="F:RNA-directed DNA polymerase activity"/>
    <property type="evidence" value="ECO:0007669"/>
    <property type="project" value="UniProtKB-KW"/>
</dbReference>
<keyword evidence="3" id="KW-1185">Reference proteome</keyword>
<sequence>MCSTLAAAGLKRRTRQIVAYGLPLVQDKGQVAHFYFQISKRPPFKVKAENTFCSSYPQENGVPQGSILSPMLFDLKINNIINSVSKNVTYWGADGATLLKLYRTLVRSKLDYGSVVYGSAKKHVLRALDPIHHQGLRISLGAFRTSPIKSLYAEAG</sequence>
<evidence type="ECO:0000313" key="3">
    <source>
        <dbReference type="Proteomes" id="UP000735302"/>
    </source>
</evidence>
<evidence type="ECO:0000259" key="1">
    <source>
        <dbReference type="PROSITE" id="PS50878"/>
    </source>
</evidence>
<protein>
    <submittedName>
        <fullName evidence="2">RNA-directed DNA polymerase from mobile element jockey</fullName>
    </submittedName>
</protein>
<dbReference type="AlphaFoldDB" id="A0AAV3ZVF6"/>